<name>A0ABZ2L628_9BACT</name>
<proteinExistence type="predicted"/>
<evidence type="ECO:0000313" key="1">
    <source>
        <dbReference type="EMBL" id="WXB06230.1"/>
    </source>
</evidence>
<keyword evidence="2" id="KW-1185">Reference proteome</keyword>
<dbReference type="RefSeq" id="WP_394835879.1">
    <property type="nucleotide sequence ID" value="NZ_CP089929.1"/>
</dbReference>
<sequence length="327" mass="38305">MRNPREPWKTIRPTDAAVKPPYQSTSIAQYRGELYYTKRRGDHITLTKTPHESYASNEGFQRDKVGGPWEKTVPMVELDAWYCDDMHFRWRGGEFVVLGFGDGKVHGGWIGSESSWCDRNGVKGSHYDGYYHSVDVAEVELYIVHEDLRVHWMAEVGKRKGFEAYFDMPQVPWKTVRPVDAAKMPSHPGEQMAQYRGETYFKNTRQFTMSDRVYIMKMPDTVYSSNEGFELSTLCGLWQIAVPVDDLDAWYRDVMYFRWRDTDFGVESFQNGKVHGCWFGHDASWCEQNGVKGDWYNGYFHWVDVAEVELYIVHEDFLARRKAERKE</sequence>
<dbReference type="Proteomes" id="UP001374803">
    <property type="component" value="Chromosome"/>
</dbReference>
<gene>
    <name evidence="1" type="ORF">LVJ94_03085</name>
</gene>
<organism evidence="1 2">
    <name type="scientific">Pendulispora rubella</name>
    <dbReference type="NCBI Taxonomy" id="2741070"/>
    <lineage>
        <taxon>Bacteria</taxon>
        <taxon>Pseudomonadati</taxon>
        <taxon>Myxococcota</taxon>
        <taxon>Myxococcia</taxon>
        <taxon>Myxococcales</taxon>
        <taxon>Sorangiineae</taxon>
        <taxon>Pendulisporaceae</taxon>
        <taxon>Pendulispora</taxon>
    </lineage>
</organism>
<dbReference type="EMBL" id="CP089983">
    <property type="protein sequence ID" value="WXB06230.1"/>
    <property type="molecule type" value="Genomic_DNA"/>
</dbReference>
<reference evidence="1" key="1">
    <citation type="submission" date="2021-12" db="EMBL/GenBank/DDBJ databases">
        <title>Discovery of the Pendulisporaceae a myxobacterial family with distinct sporulation behavior and unique specialized metabolism.</title>
        <authorList>
            <person name="Garcia R."/>
            <person name="Popoff A."/>
            <person name="Bader C.D."/>
            <person name="Loehr J."/>
            <person name="Walesch S."/>
            <person name="Walt C."/>
            <person name="Boldt J."/>
            <person name="Bunk B."/>
            <person name="Haeckl F.J.F.P.J."/>
            <person name="Gunesch A.P."/>
            <person name="Birkelbach J."/>
            <person name="Nuebel U."/>
            <person name="Pietschmann T."/>
            <person name="Bach T."/>
            <person name="Mueller R."/>
        </authorList>
    </citation>
    <scope>NUCLEOTIDE SEQUENCE</scope>
    <source>
        <strain evidence="1">MSr11367</strain>
    </source>
</reference>
<evidence type="ECO:0000313" key="2">
    <source>
        <dbReference type="Proteomes" id="UP001374803"/>
    </source>
</evidence>
<accession>A0ABZ2L628</accession>
<protein>
    <submittedName>
        <fullName evidence="1">Uncharacterized protein</fullName>
    </submittedName>
</protein>